<dbReference type="InterPro" id="IPR007372">
    <property type="entry name" value="Lipid/polyisoprenoid-bd_YceI"/>
</dbReference>
<evidence type="ECO:0000313" key="4">
    <source>
        <dbReference type="Proteomes" id="UP000553706"/>
    </source>
</evidence>
<keyword evidence="4" id="KW-1185">Reference proteome</keyword>
<evidence type="ECO:0000259" key="2">
    <source>
        <dbReference type="SMART" id="SM00867"/>
    </source>
</evidence>
<feature type="chain" id="PRO_5032707601" evidence="1">
    <location>
        <begin position="19"/>
        <end position="183"/>
    </location>
</feature>
<dbReference type="AlphaFoldDB" id="A0A840VQJ8"/>
<dbReference type="SUPFAM" id="SSF101874">
    <property type="entry name" value="YceI-like"/>
    <property type="match status" value="1"/>
</dbReference>
<dbReference type="RefSeq" id="WP_183267407.1">
    <property type="nucleotide sequence ID" value="NZ_JACHFJ010000016.1"/>
</dbReference>
<gene>
    <name evidence="3" type="ORF">HNP71_002663</name>
</gene>
<dbReference type="PANTHER" id="PTHR34406">
    <property type="entry name" value="PROTEIN YCEI"/>
    <property type="match status" value="1"/>
</dbReference>
<protein>
    <submittedName>
        <fullName evidence="3">Polyisoprenoid-binding protein YceI</fullName>
    </submittedName>
</protein>
<keyword evidence="1" id="KW-0732">Signal</keyword>
<dbReference type="SMART" id="SM00867">
    <property type="entry name" value="YceI"/>
    <property type="match status" value="1"/>
</dbReference>
<evidence type="ECO:0000256" key="1">
    <source>
        <dbReference type="SAM" id="SignalP"/>
    </source>
</evidence>
<evidence type="ECO:0000313" key="3">
    <source>
        <dbReference type="EMBL" id="MBB5374389.1"/>
    </source>
</evidence>
<dbReference type="Pfam" id="PF04264">
    <property type="entry name" value="YceI"/>
    <property type="match status" value="1"/>
</dbReference>
<organism evidence="3 4">
    <name type="scientific">Acidocella aromatica</name>
    <dbReference type="NCBI Taxonomy" id="1303579"/>
    <lineage>
        <taxon>Bacteria</taxon>
        <taxon>Pseudomonadati</taxon>
        <taxon>Pseudomonadota</taxon>
        <taxon>Alphaproteobacteria</taxon>
        <taxon>Acetobacterales</taxon>
        <taxon>Acidocellaceae</taxon>
        <taxon>Acidocella</taxon>
    </lineage>
</organism>
<feature type="signal peptide" evidence="1">
    <location>
        <begin position="1"/>
        <end position="18"/>
    </location>
</feature>
<name>A0A840VQJ8_9PROT</name>
<dbReference type="InterPro" id="IPR036761">
    <property type="entry name" value="TTHA0802/YceI-like_sf"/>
</dbReference>
<dbReference type="PANTHER" id="PTHR34406:SF1">
    <property type="entry name" value="PROTEIN YCEI"/>
    <property type="match status" value="1"/>
</dbReference>
<dbReference type="Gene3D" id="2.40.128.110">
    <property type="entry name" value="Lipid/polyisoprenoid-binding, YceI-like"/>
    <property type="match status" value="1"/>
</dbReference>
<proteinExistence type="predicted"/>
<dbReference type="Proteomes" id="UP000553706">
    <property type="component" value="Unassembled WGS sequence"/>
</dbReference>
<sequence>MKAFLIPAFLLAASPALAATWTVQPDASTLGFSGTQTGAPFSGEFKQWSATISYDPAHPEAAHVHIVVNTGSAHTGDKQRDEAMPGTDWFSAAAFPQAVFDATGFTPGPANHFTTTGTLTIRGISHKVTLPFTLDVAGTQATAEGEINLNRGDYGVGQGNWASGDWVGLPVGVKFVLVANTAP</sequence>
<reference evidence="3 4" key="1">
    <citation type="submission" date="2020-08" db="EMBL/GenBank/DDBJ databases">
        <title>Genomic Encyclopedia of Type Strains, Phase IV (KMG-IV): sequencing the most valuable type-strain genomes for metagenomic binning, comparative biology and taxonomic classification.</title>
        <authorList>
            <person name="Goeker M."/>
        </authorList>
    </citation>
    <scope>NUCLEOTIDE SEQUENCE [LARGE SCALE GENOMIC DNA]</scope>
    <source>
        <strain evidence="3 4">DSM 27026</strain>
    </source>
</reference>
<dbReference type="EMBL" id="JACHFJ010000016">
    <property type="protein sequence ID" value="MBB5374389.1"/>
    <property type="molecule type" value="Genomic_DNA"/>
</dbReference>
<accession>A0A840VQJ8</accession>
<feature type="domain" description="Lipid/polyisoprenoid-binding YceI-like" evidence="2">
    <location>
        <begin position="20"/>
        <end position="180"/>
    </location>
</feature>
<comment type="caution">
    <text evidence="3">The sequence shown here is derived from an EMBL/GenBank/DDBJ whole genome shotgun (WGS) entry which is preliminary data.</text>
</comment>